<accession>A0ABT2M5D8</accession>
<gene>
    <name evidence="2" type="ORF">N4S67_03390</name>
</gene>
<evidence type="ECO:0000313" key="2">
    <source>
        <dbReference type="EMBL" id="MCT7657462.1"/>
    </source>
</evidence>
<organism evidence="2 3">
    <name type="scientific">Mycobacterium deserti</name>
    <dbReference type="NCBI Taxonomy" id="2978347"/>
    <lineage>
        <taxon>Bacteria</taxon>
        <taxon>Bacillati</taxon>
        <taxon>Actinomycetota</taxon>
        <taxon>Actinomycetes</taxon>
        <taxon>Mycobacteriales</taxon>
        <taxon>Mycobacteriaceae</taxon>
        <taxon>Mycobacterium</taxon>
    </lineage>
</organism>
<keyword evidence="1" id="KW-0732">Signal</keyword>
<protein>
    <recommendedName>
        <fullName evidence="4">Porin</fullName>
    </recommendedName>
</protein>
<feature type="chain" id="PRO_5046821191" description="Porin" evidence="1">
    <location>
        <begin position="29"/>
        <end position="78"/>
    </location>
</feature>
<evidence type="ECO:0008006" key="4">
    <source>
        <dbReference type="Google" id="ProtNLM"/>
    </source>
</evidence>
<reference evidence="3" key="1">
    <citation type="submission" date="2023-07" db="EMBL/GenBank/DDBJ databases">
        <authorList>
            <person name="Deng Y."/>
            <person name="Zhang Y.-Q."/>
        </authorList>
    </citation>
    <scope>NUCLEOTIDE SEQUENCE [LARGE SCALE GENOMIC DNA]</scope>
    <source>
        <strain evidence="3">CPCC 205710</strain>
    </source>
</reference>
<proteinExistence type="predicted"/>
<evidence type="ECO:0000313" key="3">
    <source>
        <dbReference type="Proteomes" id="UP001206639"/>
    </source>
</evidence>
<keyword evidence="3" id="KW-1185">Reference proteome</keyword>
<name>A0ABT2M5D8_9MYCO</name>
<dbReference type="Proteomes" id="UP001206639">
    <property type="component" value="Unassembled WGS sequence"/>
</dbReference>
<evidence type="ECO:0000256" key="1">
    <source>
        <dbReference type="SAM" id="SignalP"/>
    </source>
</evidence>
<sequence length="78" mass="8018">MQYKTRYSATLFAAIGAAVIMAPPAAGAPECTSIAPNTTQCETNGSSQIVTSPSITTGPYWGWPYGGGFSFSLGGFGF</sequence>
<dbReference type="EMBL" id="JAODWD010000001">
    <property type="protein sequence ID" value="MCT7657462.1"/>
    <property type="molecule type" value="Genomic_DNA"/>
</dbReference>
<feature type="signal peptide" evidence="1">
    <location>
        <begin position="1"/>
        <end position="28"/>
    </location>
</feature>
<comment type="caution">
    <text evidence="2">The sequence shown here is derived from an EMBL/GenBank/DDBJ whole genome shotgun (WGS) entry which is preliminary data.</text>
</comment>
<dbReference type="RefSeq" id="WP_260991508.1">
    <property type="nucleotide sequence ID" value="NZ_JAODWD010000001.1"/>
</dbReference>